<dbReference type="Proteomes" id="UP000322873">
    <property type="component" value="Unassembled WGS sequence"/>
</dbReference>
<evidence type="ECO:0000259" key="5">
    <source>
        <dbReference type="Pfam" id="PF01494"/>
    </source>
</evidence>
<dbReference type="GO" id="GO:0071949">
    <property type="term" value="F:FAD binding"/>
    <property type="evidence" value="ECO:0007669"/>
    <property type="project" value="InterPro"/>
</dbReference>
<accession>A0A5M9JP85</accession>
<name>A0A5M9JP85_MONFR</name>
<dbReference type="HAMAP" id="MF_00845">
    <property type="entry name" value="TetX_monooxygenase"/>
    <property type="match status" value="1"/>
</dbReference>
<dbReference type="PANTHER" id="PTHR46972">
    <property type="entry name" value="MONOOXYGENASE ASQM-RELATED"/>
    <property type="match status" value="1"/>
</dbReference>
<keyword evidence="8" id="KW-1185">Reference proteome</keyword>
<dbReference type="Pfam" id="PF13460">
    <property type="entry name" value="NAD_binding_10"/>
    <property type="match status" value="1"/>
</dbReference>
<evidence type="ECO:0000313" key="7">
    <source>
        <dbReference type="EMBL" id="KAA8571071.1"/>
    </source>
</evidence>
<gene>
    <name evidence="7" type="ORF">EYC84_000427</name>
</gene>
<protein>
    <recommendedName>
        <fullName evidence="9">FAD-binding domain-containing protein</fullName>
    </recommendedName>
</protein>
<keyword evidence="4" id="KW-0503">Monooxygenase</keyword>
<evidence type="ECO:0000313" key="8">
    <source>
        <dbReference type="Proteomes" id="UP000322873"/>
    </source>
</evidence>
<proteinExistence type="inferred from homology"/>
<dbReference type="SUPFAM" id="SSF51735">
    <property type="entry name" value="NAD(P)-binding Rossmann-fold domains"/>
    <property type="match status" value="1"/>
</dbReference>
<dbReference type="VEuPathDB" id="FungiDB:MFRU_028g00870"/>
<dbReference type="GO" id="GO:0046677">
    <property type="term" value="P:response to antibiotic"/>
    <property type="evidence" value="ECO:0007669"/>
    <property type="project" value="InterPro"/>
</dbReference>
<evidence type="ECO:0000256" key="1">
    <source>
        <dbReference type="ARBA" id="ARBA00022630"/>
    </source>
</evidence>
<dbReference type="Gene3D" id="3.40.50.720">
    <property type="entry name" value="NAD(P)-binding Rossmann-like Domain"/>
    <property type="match status" value="1"/>
</dbReference>
<dbReference type="GO" id="GO:0004497">
    <property type="term" value="F:monooxygenase activity"/>
    <property type="evidence" value="ECO:0007669"/>
    <property type="project" value="UniProtKB-KW"/>
</dbReference>
<dbReference type="SUPFAM" id="SSF51905">
    <property type="entry name" value="FAD/NAD(P)-binding domain"/>
    <property type="match status" value="1"/>
</dbReference>
<organism evidence="7 8">
    <name type="scientific">Monilinia fructicola</name>
    <name type="common">Brown rot fungus</name>
    <name type="synonym">Ciboria fructicola</name>
    <dbReference type="NCBI Taxonomy" id="38448"/>
    <lineage>
        <taxon>Eukaryota</taxon>
        <taxon>Fungi</taxon>
        <taxon>Dikarya</taxon>
        <taxon>Ascomycota</taxon>
        <taxon>Pezizomycotina</taxon>
        <taxon>Leotiomycetes</taxon>
        <taxon>Helotiales</taxon>
        <taxon>Sclerotiniaceae</taxon>
        <taxon>Monilinia</taxon>
    </lineage>
</organism>
<dbReference type="Pfam" id="PF01494">
    <property type="entry name" value="FAD_binding_3"/>
    <property type="match status" value="1"/>
</dbReference>
<dbReference type="InterPro" id="IPR036291">
    <property type="entry name" value="NAD(P)-bd_dom_sf"/>
</dbReference>
<dbReference type="PRINTS" id="PR00420">
    <property type="entry name" value="RNGMNOXGNASE"/>
</dbReference>
<evidence type="ECO:0000259" key="6">
    <source>
        <dbReference type="Pfam" id="PF13460"/>
    </source>
</evidence>
<keyword evidence="3" id="KW-0560">Oxidoreductase</keyword>
<dbReference type="EMBL" id="VICG01000006">
    <property type="protein sequence ID" value="KAA8571071.1"/>
    <property type="molecule type" value="Genomic_DNA"/>
</dbReference>
<dbReference type="InterPro" id="IPR002938">
    <property type="entry name" value="FAD-bd"/>
</dbReference>
<dbReference type="InterPro" id="IPR043683">
    <property type="entry name" value="TetX_monooxygenase"/>
</dbReference>
<keyword evidence="2" id="KW-0274">FAD</keyword>
<reference evidence="7 8" key="1">
    <citation type="submission" date="2019-06" db="EMBL/GenBank/DDBJ databases">
        <title>Genome Sequence of the Brown Rot Fungal Pathogen Monilinia fructicola.</title>
        <authorList>
            <person name="De Miccolis Angelini R.M."/>
            <person name="Landi L."/>
            <person name="Abate D."/>
            <person name="Pollastro S."/>
            <person name="Romanazzi G."/>
            <person name="Faretra F."/>
        </authorList>
    </citation>
    <scope>NUCLEOTIDE SEQUENCE [LARGE SCALE GENOMIC DNA]</scope>
    <source>
        <strain evidence="7 8">Mfrc123</strain>
    </source>
</reference>
<sequence>MSLPKIAVIGAGPAGLTFARLVQYNGIPCTVFELDADRHARTRGGTLDIHEGSAQVALREAGLYEQFLAVARPEGEVLKIYDPSGNLLMDESKDIGESRPDSFKGRPEVDRVQLRNMLLDSLEPGSIKWGHKLQRVETSSDGTSLTYDLHFKDSVETGFDLVVGADGAWSKVRHIISNTRPQYAGITGVEAKVLNIDQKDPALAKRVGLGMCLTLGNHQTVLSQRNGDGSVQTYGFFRRPEDWQEACGIDWSAPGVGHKFVDKYYEDWDQDAKDLITKSDEEPIPRPMYMLPIGHRWLHRAGATLLGDAAHLMTPFAGVGVNVAMEDAMELARAVIARKPTWEGKEKFEDATGLSEAVRKYELAMFDRAEGYAKETWMYLNLFFNERGGHAMVESFAEQKKQQQKEVESKLLENKETVNIEVRCRLSALASSPLSPYLVLIHTTHNIYALIKYFFLWENHRGSQLELSVSKTMQLFVIGGSGRTGKMVIEEALLRGHDVTALVRDPSSIEAKERLKLVQGTPLNKADIRAAFEASTEVPSVVLVTLSAPRASDSPFAASISPPRLMADSNANVISVMKEFDVRKIVVMQAFGVGDSWPHMHFLLRMLMKKSNMYLQYDDHNLVDREVKASGIDYVLARPARLEEGEVKPVKLYGNKENVEFANASLSELDNVENDRLGLYLMGWDGIEWNGMEWRNNGMRQDLA</sequence>
<dbReference type="Gene3D" id="3.50.50.60">
    <property type="entry name" value="FAD/NAD(P)-binding domain"/>
    <property type="match status" value="1"/>
</dbReference>
<evidence type="ECO:0008006" key="9">
    <source>
        <dbReference type="Google" id="ProtNLM"/>
    </source>
</evidence>
<dbReference type="AlphaFoldDB" id="A0A5M9JP85"/>
<feature type="domain" description="FAD-binding" evidence="5">
    <location>
        <begin position="6"/>
        <end position="337"/>
    </location>
</feature>
<evidence type="ECO:0000256" key="4">
    <source>
        <dbReference type="ARBA" id="ARBA00023033"/>
    </source>
</evidence>
<dbReference type="PANTHER" id="PTHR46972:SF1">
    <property type="entry name" value="FAD DEPENDENT OXIDOREDUCTASE DOMAIN-CONTAINING PROTEIN"/>
    <property type="match status" value="1"/>
</dbReference>
<keyword evidence="1" id="KW-0285">Flavoprotein</keyword>
<evidence type="ECO:0000256" key="3">
    <source>
        <dbReference type="ARBA" id="ARBA00023002"/>
    </source>
</evidence>
<dbReference type="VEuPathDB" id="FungiDB:MFRU_028g00860"/>
<dbReference type="InterPro" id="IPR016040">
    <property type="entry name" value="NAD(P)-bd_dom"/>
</dbReference>
<dbReference type="InterPro" id="IPR036188">
    <property type="entry name" value="FAD/NAD-bd_sf"/>
</dbReference>
<feature type="domain" description="NAD(P)-binding" evidence="6">
    <location>
        <begin position="479"/>
        <end position="659"/>
    </location>
</feature>
<evidence type="ECO:0000256" key="2">
    <source>
        <dbReference type="ARBA" id="ARBA00022827"/>
    </source>
</evidence>
<comment type="caution">
    <text evidence="7">The sequence shown here is derived from an EMBL/GenBank/DDBJ whole genome shotgun (WGS) entry which is preliminary data.</text>
</comment>